<dbReference type="SMART" id="SM00966">
    <property type="entry name" value="SpoVT_AbrB"/>
    <property type="match status" value="1"/>
</dbReference>
<dbReference type="Gene3D" id="2.10.260.10">
    <property type="match status" value="1"/>
</dbReference>
<dbReference type="GO" id="GO:0003677">
    <property type="term" value="F:DNA binding"/>
    <property type="evidence" value="ECO:0007669"/>
    <property type="project" value="InterPro"/>
</dbReference>
<dbReference type="PANTHER" id="PTHR34860">
    <property type="entry name" value="REPRESSOR-LIKE PROTEIN SSO7C3"/>
    <property type="match status" value="1"/>
</dbReference>
<dbReference type="InterPro" id="IPR007159">
    <property type="entry name" value="SpoVT-AbrB_dom"/>
</dbReference>
<feature type="compositionally biased region" description="Basic and acidic residues" evidence="1">
    <location>
        <begin position="58"/>
        <end position="86"/>
    </location>
</feature>
<reference evidence="4" key="1">
    <citation type="submission" date="2016-10" db="EMBL/GenBank/DDBJ databases">
        <authorList>
            <person name="Varghese N."/>
            <person name="Submissions S."/>
        </authorList>
    </citation>
    <scope>NUCLEOTIDE SEQUENCE [LARGE SCALE GENOMIC DNA]</scope>
    <source>
        <strain evidence="4">B4,CECT 8067,JCM 17497</strain>
    </source>
</reference>
<organism evidence="3 4">
    <name type="scientific">Natronorubrum texcoconense</name>
    <dbReference type="NCBI Taxonomy" id="1095776"/>
    <lineage>
        <taxon>Archaea</taxon>
        <taxon>Methanobacteriati</taxon>
        <taxon>Methanobacteriota</taxon>
        <taxon>Stenosarchaea group</taxon>
        <taxon>Halobacteria</taxon>
        <taxon>Halobacteriales</taxon>
        <taxon>Natrialbaceae</taxon>
        <taxon>Natronorubrum</taxon>
    </lineage>
</organism>
<evidence type="ECO:0000259" key="2">
    <source>
        <dbReference type="SMART" id="SM00966"/>
    </source>
</evidence>
<dbReference type="STRING" id="1095776.SAMN04515672_3966"/>
<name>A0A1G9ESZ3_9EURY</name>
<dbReference type="PANTHER" id="PTHR34860:SF6">
    <property type="entry name" value="REPRESSOR-LIKE PROTEIN SSO7C3"/>
    <property type="match status" value="1"/>
</dbReference>
<dbReference type="InterPro" id="IPR037914">
    <property type="entry name" value="SpoVT-AbrB_sf"/>
</dbReference>
<dbReference type="InterPro" id="IPR052975">
    <property type="entry name" value="Repressor-like_regulatory"/>
</dbReference>
<dbReference type="OrthoDB" id="30861at2157"/>
<sequence>MSKSTRVTEKGQATIPKELREKYDLDPGDEVVWVDTDDGIVVKKRTRTDARGLLVPDETPKEKREAIGEELTQRVRDRRDRNYEEA</sequence>
<feature type="region of interest" description="Disordered" evidence="1">
    <location>
        <begin position="53"/>
        <end position="86"/>
    </location>
</feature>
<dbReference type="Proteomes" id="UP000198882">
    <property type="component" value="Unassembled WGS sequence"/>
</dbReference>
<evidence type="ECO:0000313" key="3">
    <source>
        <dbReference type="EMBL" id="SDK79203.1"/>
    </source>
</evidence>
<evidence type="ECO:0000313" key="4">
    <source>
        <dbReference type="Proteomes" id="UP000198882"/>
    </source>
</evidence>
<dbReference type="AlphaFoldDB" id="A0A1G9ESZ3"/>
<keyword evidence="4" id="KW-1185">Reference proteome</keyword>
<gene>
    <name evidence="3" type="ORF">SAMN04515672_3966</name>
</gene>
<dbReference type="EMBL" id="FNFE01000007">
    <property type="protein sequence ID" value="SDK79203.1"/>
    <property type="molecule type" value="Genomic_DNA"/>
</dbReference>
<proteinExistence type="predicted"/>
<dbReference type="SUPFAM" id="SSF89447">
    <property type="entry name" value="AbrB/MazE/MraZ-like"/>
    <property type="match status" value="1"/>
</dbReference>
<dbReference type="Pfam" id="PF04014">
    <property type="entry name" value="MazE_antitoxin"/>
    <property type="match status" value="1"/>
</dbReference>
<accession>A0A1G9ESZ3</accession>
<evidence type="ECO:0000256" key="1">
    <source>
        <dbReference type="SAM" id="MobiDB-lite"/>
    </source>
</evidence>
<dbReference type="NCBIfam" id="TIGR01439">
    <property type="entry name" value="lp_hng_hel_AbrB"/>
    <property type="match status" value="1"/>
</dbReference>
<protein>
    <submittedName>
        <fullName evidence="3">Looped-hinge helix DNA binding domain-containing protein, AbrB family</fullName>
    </submittedName>
</protein>
<dbReference type="RefSeq" id="WP_090310919.1">
    <property type="nucleotide sequence ID" value="NZ_FNFE01000007.1"/>
</dbReference>
<feature type="domain" description="SpoVT-AbrB" evidence="2">
    <location>
        <begin position="5"/>
        <end position="50"/>
    </location>
</feature>